<organism evidence="1 2">
    <name type="scientific">Wickerhamomyces pijperi</name>
    <name type="common">Yeast</name>
    <name type="synonym">Pichia pijperi</name>
    <dbReference type="NCBI Taxonomy" id="599730"/>
    <lineage>
        <taxon>Eukaryota</taxon>
        <taxon>Fungi</taxon>
        <taxon>Dikarya</taxon>
        <taxon>Ascomycota</taxon>
        <taxon>Saccharomycotina</taxon>
        <taxon>Saccharomycetes</taxon>
        <taxon>Phaffomycetales</taxon>
        <taxon>Wickerhamomycetaceae</taxon>
        <taxon>Wickerhamomyces</taxon>
    </lineage>
</organism>
<accession>A0A9P8QCY8</accession>
<dbReference type="Proteomes" id="UP000774326">
    <property type="component" value="Unassembled WGS sequence"/>
</dbReference>
<evidence type="ECO:0000313" key="1">
    <source>
        <dbReference type="EMBL" id="KAH3687159.1"/>
    </source>
</evidence>
<keyword evidence="2" id="KW-1185">Reference proteome</keyword>
<reference evidence="1" key="2">
    <citation type="submission" date="2021-01" db="EMBL/GenBank/DDBJ databases">
        <authorList>
            <person name="Schikora-Tamarit M.A."/>
        </authorList>
    </citation>
    <scope>NUCLEOTIDE SEQUENCE</scope>
    <source>
        <strain evidence="1">CBS2887</strain>
    </source>
</reference>
<proteinExistence type="predicted"/>
<comment type="caution">
    <text evidence="1">The sequence shown here is derived from an EMBL/GenBank/DDBJ whole genome shotgun (WGS) entry which is preliminary data.</text>
</comment>
<reference evidence="1" key="1">
    <citation type="journal article" date="2021" name="Open Biol.">
        <title>Shared evolutionary footprints suggest mitochondrial oxidative damage underlies multiple complex I losses in fungi.</title>
        <authorList>
            <person name="Schikora-Tamarit M.A."/>
            <person name="Marcet-Houben M."/>
            <person name="Nosek J."/>
            <person name="Gabaldon T."/>
        </authorList>
    </citation>
    <scope>NUCLEOTIDE SEQUENCE</scope>
    <source>
        <strain evidence="1">CBS2887</strain>
    </source>
</reference>
<protein>
    <submittedName>
        <fullName evidence="1">Uncharacterized protein</fullName>
    </submittedName>
</protein>
<sequence length="97" mass="10685">MFSEELKLPNGNSIQIKELFRMMICFESSCCSEEEESESILDLTSVPKFSTQIPPINTNLEFETVVVVPSKFEYVKLNSTSSVSAAAAAAASSEWPI</sequence>
<evidence type="ECO:0000313" key="2">
    <source>
        <dbReference type="Proteomes" id="UP000774326"/>
    </source>
</evidence>
<gene>
    <name evidence="1" type="ORF">WICPIJ_001874</name>
</gene>
<dbReference type="AlphaFoldDB" id="A0A9P8QCY8"/>
<name>A0A9P8QCY8_WICPI</name>
<dbReference type="EMBL" id="JAEUBG010000970">
    <property type="protein sequence ID" value="KAH3687159.1"/>
    <property type="molecule type" value="Genomic_DNA"/>
</dbReference>